<dbReference type="Proteomes" id="UP000000763">
    <property type="component" value="Chromosome 3"/>
</dbReference>
<accession>Q10JW4</accession>
<organism evidence="1 2">
    <name type="scientific">Oryza sativa subsp. japonica</name>
    <name type="common">Rice</name>
    <dbReference type="NCBI Taxonomy" id="39947"/>
    <lineage>
        <taxon>Eukaryota</taxon>
        <taxon>Viridiplantae</taxon>
        <taxon>Streptophyta</taxon>
        <taxon>Embryophyta</taxon>
        <taxon>Tracheophyta</taxon>
        <taxon>Spermatophyta</taxon>
        <taxon>Magnoliopsida</taxon>
        <taxon>Liliopsida</taxon>
        <taxon>Poales</taxon>
        <taxon>Poaceae</taxon>
        <taxon>BOP clade</taxon>
        <taxon>Oryzoideae</taxon>
        <taxon>Oryzeae</taxon>
        <taxon>Oryzinae</taxon>
        <taxon>Oryza</taxon>
        <taxon>Oryza sativa</taxon>
    </lineage>
</organism>
<dbReference type="AlphaFoldDB" id="Q10JW4"/>
<evidence type="ECO:0000313" key="2">
    <source>
        <dbReference type="Proteomes" id="UP000000763"/>
    </source>
</evidence>
<evidence type="ECO:0000313" key="1">
    <source>
        <dbReference type="EMBL" id="AAP50923.1"/>
    </source>
</evidence>
<reference evidence="2" key="2">
    <citation type="journal article" date="2008" name="Nucleic Acids Res.">
        <title>The rice annotation project database (RAP-DB): 2008 update.</title>
        <authorList>
            <consortium name="The rice annotation project (RAP)"/>
        </authorList>
    </citation>
    <scope>GENOME REANNOTATION</scope>
    <source>
        <strain evidence="2">cv. Nipponbare</strain>
    </source>
</reference>
<gene>
    <name evidence="1" type="ORF">OSJNBb0074M06.5</name>
</gene>
<dbReference type="EMBL" id="AC133932">
    <property type="protein sequence ID" value="AAP50923.1"/>
    <property type="molecule type" value="Genomic_DNA"/>
</dbReference>
<sequence>MTRGCESLVAKKSCLREWAKGICTEAKLQFHMALDVIQTLDVAQEHRDLSIPETRLRATLKRKILGLASIERARKKQASKVTHICKGDANTKFFHLKVNVRRRKNTIQRLRKDNGWAMTHEEKEATIHDHFASIMGQPEPRPNEPNWEALDISPIDLTTLGEPFSEQERILSKAAELGTISKLRGRTTRLRISMYADNAVIFINPTRGDVTDFVDILHRFGTATGLVTNLQKSQVAAIRCDGIELTEVLEGVPAARANFSIKYLGLPLVLGKLRKADLQPVFDKILGRITN</sequence>
<proteinExistence type="predicted"/>
<name>Q10JW4_ORYSJ</name>
<reference evidence="2" key="1">
    <citation type="journal article" date="2005" name="Nature">
        <title>The map-based sequence of the rice genome.</title>
        <authorList>
            <consortium name="International rice genome sequencing project (IRGSP)"/>
            <person name="Matsumoto T."/>
            <person name="Wu J."/>
            <person name="Kanamori H."/>
            <person name="Katayose Y."/>
            <person name="Fujisawa M."/>
            <person name="Namiki N."/>
            <person name="Mizuno H."/>
            <person name="Yamamoto K."/>
            <person name="Antonio B.A."/>
            <person name="Baba T."/>
            <person name="Sakata K."/>
            <person name="Nagamura Y."/>
            <person name="Aoki H."/>
            <person name="Arikawa K."/>
            <person name="Arita K."/>
            <person name="Bito T."/>
            <person name="Chiden Y."/>
            <person name="Fujitsuka N."/>
            <person name="Fukunaka R."/>
            <person name="Hamada M."/>
            <person name="Harada C."/>
            <person name="Hayashi A."/>
            <person name="Hijishita S."/>
            <person name="Honda M."/>
            <person name="Hosokawa S."/>
            <person name="Ichikawa Y."/>
            <person name="Idonuma A."/>
            <person name="Iijima M."/>
            <person name="Ikeda M."/>
            <person name="Ikeno M."/>
            <person name="Ito K."/>
            <person name="Ito S."/>
            <person name="Ito T."/>
            <person name="Ito Y."/>
            <person name="Ito Y."/>
            <person name="Iwabuchi A."/>
            <person name="Kamiya K."/>
            <person name="Karasawa W."/>
            <person name="Kurita K."/>
            <person name="Katagiri S."/>
            <person name="Kikuta A."/>
            <person name="Kobayashi H."/>
            <person name="Kobayashi N."/>
            <person name="Machita K."/>
            <person name="Maehara T."/>
            <person name="Masukawa M."/>
            <person name="Mizubayashi T."/>
            <person name="Mukai Y."/>
            <person name="Nagasaki H."/>
            <person name="Nagata Y."/>
            <person name="Naito S."/>
            <person name="Nakashima M."/>
            <person name="Nakama Y."/>
            <person name="Nakamichi Y."/>
            <person name="Nakamura M."/>
            <person name="Meguro A."/>
            <person name="Negishi M."/>
            <person name="Ohta I."/>
            <person name="Ohta T."/>
            <person name="Okamoto M."/>
            <person name="Ono N."/>
            <person name="Saji S."/>
            <person name="Sakaguchi M."/>
            <person name="Sakai K."/>
            <person name="Shibata M."/>
            <person name="Shimokawa T."/>
            <person name="Song J."/>
            <person name="Takazaki Y."/>
            <person name="Terasawa K."/>
            <person name="Tsugane M."/>
            <person name="Tsuji K."/>
            <person name="Ueda S."/>
            <person name="Waki K."/>
            <person name="Yamagata H."/>
            <person name="Yamamoto M."/>
            <person name="Yamamoto S."/>
            <person name="Yamane H."/>
            <person name="Yoshiki S."/>
            <person name="Yoshihara R."/>
            <person name="Yukawa K."/>
            <person name="Zhong H."/>
            <person name="Yano M."/>
            <person name="Yuan Q."/>
            <person name="Ouyang S."/>
            <person name="Liu J."/>
            <person name="Jones K.M."/>
            <person name="Gansberger K."/>
            <person name="Moffat K."/>
            <person name="Hill J."/>
            <person name="Bera J."/>
            <person name="Fadrosh D."/>
            <person name="Jin S."/>
            <person name="Johri S."/>
            <person name="Kim M."/>
            <person name="Overton L."/>
            <person name="Reardon M."/>
            <person name="Tsitrin T."/>
            <person name="Vuong H."/>
            <person name="Weaver B."/>
            <person name="Ciecko A."/>
            <person name="Tallon L."/>
            <person name="Jackson J."/>
            <person name="Pai G."/>
            <person name="Aken S.V."/>
            <person name="Utterback T."/>
            <person name="Reidmuller S."/>
            <person name="Feldblyum T."/>
            <person name="Hsiao J."/>
            <person name="Zismann V."/>
            <person name="Iobst S."/>
            <person name="de Vazeille A.R."/>
            <person name="Buell C.R."/>
            <person name="Ying K."/>
            <person name="Li Y."/>
            <person name="Lu T."/>
            <person name="Huang Y."/>
            <person name="Zhao Q."/>
            <person name="Feng Q."/>
            <person name="Zhang L."/>
            <person name="Zhu J."/>
            <person name="Weng Q."/>
            <person name="Mu J."/>
            <person name="Lu Y."/>
            <person name="Fan D."/>
            <person name="Liu Y."/>
            <person name="Guan J."/>
            <person name="Zhang Y."/>
            <person name="Yu S."/>
            <person name="Liu X."/>
            <person name="Zhang Y."/>
            <person name="Hong G."/>
            <person name="Han B."/>
            <person name="Choisne N."/>
            <person name="Demange N."/>
            <person name="Orjeda G."/>
            <person name="Samain S."/>
            <person name="Cattolico L."/>
            <person name="Pelletier E."/>
            <person name="Couloux A."/>
            <person name="Segurens B."/>
            <person name="Wincker P."/>
            <person name="D'Hont A."/>
            <person name="Scarpelli C."/>
            <person name="Weissenbach J."/>
            <person name="Salanoubat M."/>
            <person name="Quetier F."/>
            <person name="Yu Y."/>
            <person name="Kim H.R."/>
            <person name="Rambo T."/>
            <person name="Currie J."/>
            <person name="Collura K."/>
            <person name="Luo M."/>
            <person name="Yang T."/>
            <person name="Ammiraju J.S.S."/>
            <person name="Engler F."/>
            <person name="Soderlund C."/>
            <person name="Wing R.A."/>
            <person name="Palmer L.E."/>
            <person name="de la Bastide M."/>
            <person name="Spiegel L."/>
            <person name="Nascimento L."/>
            <person name="Zutavern T."/>
            <person name="O'Shaughnessy A."/>
            <person name="Dike S."/>
            <person name="Dedhia N."/>
            <person name="Preston R."/>
            <person name="Balija V."/>
            <person name="McCombie W.R."/>
            <person name="Chow T."/>
            <person name="Chen H."/>
            <person name="Chung M."/>
            <person name="Chen C."/>
            <person name="Shaw J."/>
            <person name="Wu H."/>
            <person name="Hsiao K."/>
            <person name="Chao Y."/>
            <person name="Chu M."/>
            <person name="Cheng C."/>
            <person name="Hour A."/>
            <person name="Lee P."/>
            <person name="Lin S."/>
            <person name="Lin Y."/>
            <person name="Liou J."/>
            <person name="Liu S."/>
            <person name="Hsing Y."/>
            <person name="Raghuvanshi S."/>
            <person name="Mohanty A."/>
            <person name="Bharti A.K."/>
            <person name="Gaur A."/>
            <person name="Gupta V."/>
            <person name="Kumar D."/>
            <person name="Ravi V."/>
            <person name="Vij S."/>
            <person name="Kapur A."/>
            <person name="Khurana P."/>
            <person name="Khurana P."/>
            <person name="Khurana J.P."/>
            <person name="Tyagi A.K."/>
            <person name="Gaikwad K."/>
            <person name="Singh A."/>
            <person name="Dalal V."/>
            <person name="Srivastava S."/>
            <person name="Dixit A."/>
            <person name="Pal A.K."/>
            <person name="Ghazi I.A."/>
            <person name="Yadav M."/>
            <person name="Pandit A."/>
            <person name="Bhargava A."/>
            <person name="Sureshbabu K."/>
            <person name="Batra K."/>
            <person name="Sharma T.R."/>
            <person name="Mohapatra T."/>
            <person name="Singh N.K."/>
            <person name="Messing J."/>
            <person name="Nelson A.B."/>
            <person name="Fuks G."/>
            <person name="Kavchok S."/>
            <person name="Keizer G."/>
            <person name="Linton E."/>
            <person name="Llaca V."/>
            <person name="Song R."/>
            <person name="Tanyolac B."/>
            <person name="Young S."/>
            <person name="Ho-Il K."/>
            <person name="Hahn J.H."/>
            <person name="Sangsakoo G."/>
            <person name="Vanavichit A."/>
            <person name="de Mattos Luiz.A.T."/>
            <person name="Zimmer P.D."/>
            <person name="Malone G."/>
            <person name="Dellagostin O."/>
            <person name="de Oliveira A.C."/>
            <person name="Bevan M."/>
            <person name="Bancroft I."/>
            <person name="Minx P."/>
            <person name="Cordum H."/>
            <person name="Wilson R."/>
            <person name="Cheng Z."/>
            <person name="Jin W."/>
            <person name="Jiang J."/>
            <person name="Leong S.A."/>
            <person name="Iwama H."/>
            <person name="Gojobori T."/>
            <person name="Itoh T."/>
            <person name="Niimura Y."/>
            <person name="Fujii Y."/>
            <person name="Habara T."/>
            <person name="Sakai H."/>
            <person name="Sato Y."/>
            <person name="Wilson G."/>
            <person name="Kumar K."/>
            <person name="McCouch S."/>
            <person name="Juretic N."/>
            <person name="Hoen D."/>
            <person name="Wright S."/>
            <person name="Bruskiewich R."/>
            <person name="Bureau T."/>
            <person name="Miyao A."/>
            <person name="Hirochika H."/>
            <person name="Nishikawa T."/>
            <person name="Kadowaki K."/>
            <person name="Sugiura M."/>
            <person name="Burr B."/>
            <person name="Sasaki T."/>
        </authorList>
    </citation>
    <scope>NUCLEOTIDE SEQUENCE [LARGE SCALE GENOMIC DNA]</scope>
    <source>
        <strain evidence="2">cv. Nipponbare</strain>
    </source>
</reference>
<evidence type="ECO:0008006" key="3">
    <source>
        <dbReference type="Google" id="ProtNLM"/>
    </source>
</evidence>
<protein>
    <recommendedName>
        <fullName evidence="3">Reverse transcriptase domain-containing protein</fullName>
    </recommendedName>
</protein>